<name>A0AAD6S3I6_9AGAR</name>
<gene>
    <name evidence="1" type="ORF">C8F04DRAFT_1196957</name>
</gene>
<keyword evidence="2" id="KW-1185">Reference proteome</keyword>
<protein>
    <submittedName>
        <fullName evidence="1">Uncharacterized protein</fullName>
    </submittedName>
</protein>
<evidence type="ECO:0000313" key="2">
    <source>
        <dbReference type="Proteomes" id="UP001218188"/>
    </source>
</evidence>
<organism evidence="1 2">
    <name type="scientific">Mycena alexandri</name>
    <dbReference type="NCBI Taxonomy" id="1745969"/>
    <lineage>
        <taxon>Eukaryota</taxon>
        <taxon>Fungi</taxon>
        <taxon>Dikarya</taxon>
        <taxon>Basidiomycota</taxon>
        <taxon>Agaricomycotina</taxon>
        <taxon>Agaricomycetes</taxon>
        <taxon>Agaricomycetidae</taxon>
        <taxon>Agaricales</taxon>
        <taxon>Marasmiineae</taxon>
        <taxon>Mycenaceae</taxon>
        <taxon>Mycena</taxon>
    </lineage>
</organism>
<dbReference type="EMBL" id="JARJCM010000271">
    <property type="protein sequence ID" value="KAJ7020205.1"/>
    <property type="molecule type" value="Genomic_DNA"/>
</dbReference>
<evidence type="ECO:0000313" key="1">
    <source>
        <dbReference type="EMBL" id="KAJ7020205.1"/>
    </source>
</evidence>
<comment type="caution">
    <text evidence="1">The sequence shown here is derived from an EMBL/GenBank/DDBJ whole genome shotgun (WGS) entry which is preliminary data.</text>
</comment>
<dbReference type="AlphaFoldDB" id="A0AAD6S3I6"/>
<reference evidence="1" key="1">
    <citation type="submission" date="2023-03" db="EMBL/GenBank/DDBJ databases">
        <title>Massive genome expansion in bonnet fungi (Mycena s.s.) driven by repeated elements and novel gene families across ecological guilds.</title>
        <authorList>
            <consortium name="Lawrence Berkeley National Laboratory"/>
            <person name="Harder C.B."/>
            <person name="Miyauchi S."/>
            <person name="Viragh M."/>
            <person name="Kuo A."/>
            <person name="Thoen E."/>
            <person name="Andreopoulos B."/>
            <person name="Lu D."/>
            <person name="Skrede I."/>
            <person name="Drula E."/>
            <person name="Henrissat B."/>
            <person name="Morin E."/>
            <person name="Kohler A."/>
            <person name="Barry K."/>
            <person name="LaButti K."/>
            <person name="Morin E."/>
            <person name="Salamov A."/>
            <person name="Lipzen A."/>
            <person name="Mereny Z."/>
            <person name="Hegedus B."/>
            <person name="Baldrian P."/>
            <person name="Stursova M."/>
            <person name="Weitz H."/>
            <person name="Taylor A."/>
            <person name="Grigoriev I.V."/>
            <person name="Nagy L.G."/>
            <person name="Martin F."/>
            <person name="Kauserud H."/>
        </authorList>
    </citation>
    <scope>NUCLEOTIDE SEQUENCE</scope>
    <source>
        <strain evidence="1">CBHHK200</strain>
    </source>
</reference>
<sequence length="266" mass="29981">MVELDPEMVIIREYQVKRKTDFASSLDDSRKWRKITEDPWARMGPWIRCKGKGVVELDPEMVKIREYQVKRKTDFASSLDASRKWRKINEDSWARMGPWIRCKGKVFIVSAGVPRADFARILCLEERLRTTPSDLHPEKVKGHTATASLGHEFRRLVTRNRADFKATNSQYSAGSNAMGSLARAINTRGGRTRTQLAQALGHSAVAPKCCGSRFEASLSHLWPSRVLARVVGYCAAGSCWWAVRHGVNEQFTPATPQPPARAASER</sequence>
<dbReference type="Proteomes" id="UP001218188">
    <property type="component" value="Unassembled WGS sequence"/>
</dbReference>
<proteinExistence type="predicted"/>
<accession>A0AAD6S3I6</accession>